<keyword evidence="5" id="KW-1185">Reference proteome</keyword>
<evidence type="ECO:0000313" key="5">
    <source>
        <dbReference type="Proteomes" id="UP001153069"/>
    </source>
</evidence>
<evidence type="ECO:0000313" key="4">
    <source>
        <dbReference type="EMBL" id="CAB9496381.1"/>
    </source>
</evidence>
<dbReference type="InterPro" id="IPR052956">
    <property type="entry name" value="Mesenchyme-surface_protein"/>
</dbReference>
<organism evidence="4 5">
    <name type="scientific">Seminavis robusta</name>
    <dbReference type="NCBI Taxonomy" id="568900"/>
    <lineage>
        <taxon>Eukaryota</taxon>
        <taxon>Sar</taxon>
        <taxon>Stramenopiles</taxon>
        <taxon>Ochrophyta</taxon>
        <taxon>Bacillariophyta</taxon>
        <taxon>Bacillariophyceae</taxon>
        <taxon>Bacillariophycidae</taxon>
        <taxon>Naviculales</taxon>
        <taxon>Naviculaceae</taxon>
        <taxon>Seminavis</taxon>
    </lineage>
</organism>
<evidence type="ECO:0000256" key="1">
    <source>
        <dbReference type="SAM" id="MobiDB-lite"/>
    </source>
</evidence>
<dbReference type="SUPFAM" id="SSF51004">
    <property type="entry name" value="C-terminal (heme d1) domain of cytochrome cd1-nitrite reductase"/>
    <property type="match status" value="1"/>
</dbReference>
<dbReference type="InterPro" id="IPR015943">
    <property type="entry name" value="WD40/YVTN_repeat-like_dom_sf"/>
</dbReference>
<name>A0A9N8D8Z1_9STRA</name>
<sequence length="800" mass="87351">MKLIDSAVLALLWLMPWQATSDGMVFNRISFFPVCLQLDPSCRVDNETSAEIVAASKDGMTLIYSDSPLGVVGTIDITDPYHPTPLGIIDVGGEPTSVTVVKGYAVVGVNTSPDFENPSGILHVLDYVTGEVLRTMDLGGQPDSLNTSPDDRFVAIAIENERDEDLGEGGLPQLPAGFLQVLSTESDDVEEWELTRIDLEGLEGLVEPSDPEPEFVSINEDNICVVTLQENNAIVLVDLESSEVIASFSAGTVDLYNIDLIEDEVINQDPSANLTNRPREPDGVVWIDNDYFVTADEGDWNGGTRGFTVYDKEGSIVYTSAEEMETVVTMLGHYPESRSENKGNEPENVEFGIFGDTSYLFVNSERSSLTFVYDVNVPADPVFLQALPASVSPEGSKAIPDRNLLVVATETDDRGGKVRGGVSIYMYMRSEALYPTIVSDIDDSTGNPIPFGALSGLAAAEPYDGGAGDWGRRLARRKGKQGPQNRRLAGEIPVPPPLAQDELGEESLDEHILYSIEDSYYKKNRIFVINATGHPAVITAAMRIMDSDGVFADALGEGDMKDALINDDNTVNIDPEGIAVSHKGGFWLAHEGRGTVGDGARPVESPNVLFKLSEEAVIEKVVLLPDELNEIQLRFGFEGVAEDGDYVVVAFQRAWGDEKYPRIGVYNSVSEEWKFAFYPLGQPESQNGGWVGLSDIAPLGDGHFMVLERDNQAGLDAAIKRIFVISLGDYESWDDGTTIEKHFYMDLIPEMAYFGGATLEKVEGLAVTKDGFVYVNTDNDGVEDSGEQLFGNVGWWYPYY</sequence>
<dbReference type="PANTHER" id="PTHR46928">
    <property type="entry name" value="MESENCHYME-SPECIFIC CELL SURFACE GLYCOPROTEIN"/>
    <property type="match status" value="1"/>
</dbReference>
<dbReference type="EMBL" id="CAICTM010000004">
    <property type="protein sequence ID" value="CAB9496381.1"/>
    <property type="molecule type" value="Genomic_DNA"/>
</dbReference>
<dbReference type="Pfam" id="PF13449">
    <property type="entry name" value="Phytase-like"/>
    <property type="match status" value="1"/>
</dbReference>
<dbReference type="Proteomes" id="UP001153069">
    <property type="component" value="Unassembled WGS sequence"/>
</dbReference>
<dbReference type="InterPro" id="IPR027372">
    <property type="entry name" value="Phytase-like_dom"/>
</dbReference>
<dbReference type="Gene3D" id="2.130.10.10">
    <property type="entry name" value="YVTN repeat-like/Quinoprotein amine dehydrogenase"/>
    <property type="match status" value="1"/>
</dbReference>
<reference evidence="4" key="1">
    <citation type="submission" date="2020-06" db="EMBL/GenBank/DDBJ databases">
        <authorList>
            <consortium name="Plant Systems Biology data submission"/>
        </authorList>
    </citation>
    <scope>NUCLEOTIDE SEQUENCE</scope>
    <source>
        <strain evidence="4">D6</strain>
    </source>
</reference>
<dbReference type="AlphaFoldDB" id="A0A9N8D8Z1"/>
<protein>
    <submittedName>
        <fullName evidence="4">Alkaline phosphatase</fullName>
    </submittedName>
</protein>
<dbReference type="PANTHER" id="PTHR46928:SF1">
    <property type="entry name" value="MESENCHYME-SPECIFIC CELL SURFACE GLYCOPROTEIN"/>
    <property type="match status" value="1"/>
</dbReference>
<feature type="signal peptide" evidence="2">
    <location>
        <begin position="1"/>
        <end position="23"/>
    </location>
</feature>
<dbReference type="InterPro" id="IPR011048">
    <property type="entry name" value="Haem_d1_sf"/>
</dbReference>
<accession>A0A9N8D8Z1</accession>
<keyword evidence="2" id="KW-0732">Signal</keyword>
<dbReference type="OrthoDB" id="425936at2759"/>
<comment type="caution">
    <text evidence="4">The sequence shown here is derived from an EMBL/GenBank/DDBJ whole genome shotgun (WGS) entry which is preliminary data.</text>
</comment>
<feature type="domain" description="Phytase-like" evidence="3">
    <location>
        <begin position="510"/>
        <end position="780"/>
    </location>
</feature>
<evidence type="ECO:0000259" key="3">
    <source>
        <dbReference type="Pfam" id="PF13449"/>
    </source>
</evidence>
<evidence type="ECO:0000256" key="2">
    <source>
        <dbReference type="SAM" id="SignalP"/>
    </source>
</evidence>
<gene>
    <name evidence="4" type="ORF">SEMRO_4_G003560.1</name>
</gene>
<feature type="region of interest" description="Disordered" evidence="1">
    <location>
        <begin position="476"/>
        <end position="499"/>
    </location>
</feature>
<proteinExistence type="predicted"/>
<feature type="chain" id="PRO_5040210076" evidence="2">
    <location>
        <begin position="24"/>
        <end position="800"/>
    </location>
</feature>